<feature type="transmembrane region" description="Helical" evidence="1">
    <location>
        <begin position="47"/>
        <end position="67"/>
    </location>
</feature>
<feature type="transmembrane region" description="Helical" evidence="1">
    <location>
        <begin position="405"/>
        <end position="426"/>
    </location>
</feature>
<reference evidence="2" key="1">
    <citation type="submission" date="2020-11" db="EMBL/GenBank/DDBJ databases">
        <title>Nocardioides cynanchi sp. nov., isolated from soil of rhizosphere of Cynanchum wilfordii.</title>
        <authorList>
            <person name="Lee J.-S."/>
            <person name="Suh M.K."/>
            <person name="Kim J.-S."/>
        </authorList>
    </citation>
    <scope>NUCLEOTIDE SEQUENCE</scope>
    <source>
        <strain evidence="2">KCTC 19276</strain>
    </source>
</reference>
<feature type="transmembrane region" description="Helical" evidence="1">
    <location>
        <begin position="332"/>
        <end position="351"/>
    </location>
</feature>
<feature type="transmembrane region" description="Helical" evidence="1">
    <location>
        <begin position="308"/>
        <end position="326"/>
    </location>
</feature>
<accession>A0A930VJ92</accession>
<sequence length="516" mass="54763">MPTGLSSTSAASPAALHPTSIQAARRAVADVAHLVRFRVGTVRRRRALRIAVGILVGITVAVCTVPMALPDTRSNDVLIVMPTAFAAFLLLNIVSGVASGGGRELLSREQGVAYPVSPTTDHLGALLMAPLNIAWLLQAWTILGSAAYALPASAVPAALITCLLWFVVSTSAAQVVAWTMEAIRRRAHGRWVVRALVGACAAGAAYLQLTDQLIDFLDRLPTLWLVARSLDGFTASWLTGVGFELVVIAATVVLGAVPAHLAAKLPSRDEAKVEGGAYPVRRMPRTVVGMLASIDRASVWRSVPMRRGITVLAVGPGIVAILGNMSWTNMTILPGLVASGGALLFGVNAWCLDGRGLLWRENLPALPGQVFAARALVLAEFVLAASLVTLVMASLRAGVPSASELAAMLMLVLVVTLQVLAAALRWSAQRPFPVDMRSARATPAPPVVMVGYSARLALSTTFTGLLFSTLSRFPDWRLSLLFAVPLLAWSGFRFARTARRWQDPVERSRVVMAVAS</sequence>
<gene>
    <name evidence="2" type="ORF">ISU10_08055</name>
</gene>
<comment type="caution">
    <text evidence="2">The sequence shown here is derived from an EMBL/GenBank/DDBJ whole genome shotgun (WGS) entry which is preliminary data.</text>
</comment>
<dbReference type="AlphaFoldDB" id="A0A930VJ92"/>
<name>A0A930VJ92_9ACTN</name>
<feature type="transmembrane region" description="Helical" evidence="1">
    <location>
        <begin position="123"/>
        <end position="143"/>
    </location>
</feature>
<feature type="transmembrane region" description="Helical" evidence="1">
    <location>
        <begin position="79"/>
        <end position="102"/>
    </location>
</feature>
<keyword evidence="1" id="KW-0812">Transmembrane</keyword>
<proteinExistence type="predicted"/>
<feature type="transmembrane region" description="Helical" evidence="1">
    <location>
        <begin position="476"/>
        <end position="495"/>
    </location>
</feature>
<feature type="transmembrane region" description="Helical" evidence="1">
    <location>
        <begin position="191"/>
        <end position="209"/>
    </location>
</feature>
<evidence type="ECO:0000256" key="1">
    <source>
        <dbReference type="SAM" id="Phobius"/>
    </source>
</evidence>
<feature type="transmembrane region" description="Helical" evidence="1">
    <location>
        <begin position="237"/>
        <end position="262"/>
    </location>
</feature>
<feature type="transmembrane region" description="Helical" evidence="1">
    <location>
        <begin position="371"/>
        <end position="393"/>
    </location>
</feature>
<evidence type="ECO:0000313" key="3">
    <source>
        <dbReference type="Proteomes" id="UP000660668"/>
    </source>
</evidence>
<feature type="transmembrane region" description="Helical" evidence="1">
    <location>
        <begin position="155"/>
        <end position="179"/>
    </location>
</feature>
<keyword evidence="1" id="KW-1133">Transmembrane helix</keyword>
<dbReference type="RefSeq" id="WP_194695856.1">
    <property type="nucleotide sequence ID" value="NZ_JADKPO010000008.1"/>
</dbReference>
<dbReference type="EMBL" id="JADKPO010000008">
    <property type="protein sequence ID" value="MBF4767718.1"/>
    <property type="molecule type" value="Genomic_DNA"/>
</dbReference>
<evidence type="ECO:0000313" key="2">
    <source>
        <dbReference type="EMBL" id="MBF4767718.1"/>
    </source>
</evidence>
<organism evidence="2 3">
    <name type="scientific">Nocardioides agariphilus</name>
    <dbReference type="NCBI Taxonomy" id="433664"/>
    <lineage>
        <taxon>Bacteria</taxon>
        <taxon>Bacillati</taxon>
        <taxon>Actinomycetota</taxon>
        <taxon>Actinomycetes</taxon>
        <taxon>Propionibacteriales</taxon>
        <taxon>Nocardioidaceae</taxon>
        <taxon>Nocardioides</taxon>
    </lineage>
</organism>
<feature type="transmembrane region" description="Helical" evidence="1">
    <location>
        <begin position="447"/>
        <end position="470"/>
    </location>
</feature>
<keyword evidence="1" id="KW-0472">Membrane</keyword>
<dbReference type="Proteomes" id="UP000660668">
    <property type="component" value="Unassembled WGS sequence"/>
</dbReference>
<protein>
    <submittedName>
        <fullName evidence="2">Uncharacterized protein</fullName>
    </submittedName>
</protein>
<keyword evidence="3" id="KW-1185">Reference proteome</keyword>